<reference evidence="2" key="2">
    <citation type="submission" date="2025-08" db="UniProtKB">
        <authorList>
            <consortium name="RefSeq"/>
        </authorList>
    </citation>
    <scope>IDENTIFICATION</scope>
    <source>
        <tissue evidence="2">Leaf</tissue>
    </source>
</reference>
<reference evidence="1" key="1">
    <citation type="journal article" date="2014" name="Nat. Commun.">
        <title>The tobacco genome sequence and its comparison with those of tomato and potato.</title>
        <authorList>
            <person name="Sierro N."/>
            <person name="Battey J.N."/>
            <person name="Ouadi S."/>
            <person name="Bakaher N."/>
            <person name="Bovet L."/>
            <person name="Willig A."/>
            <person name="Goepfert S."/>
            <person name="Peitsch M.C."/>
            <person name="Ivanov N.V."/>
        </authorList>
    </citation>
    <scope>NUCLEOTIDE SEQUENCE [LARGE SCALE GENOMIC DNA]</scope>
</reference>
<accession>A0AC58TNP1</accession>
<dbReference type="RefSeq" id="XP_075098842.1">
    <property type="nucleotide sequence ID" value="XM_075242741.1"/>
</dbReference>
<evidence type="ECO:0000313" key="2">
    <source>
        <dbReference type="RefSeq" id="XP_075098842.1"/>
    </source>
</evidence>
<proteinExistence type="predicted"/>
<name>A0AC58TNP1_TOBAC</name>
<sequence>MNIRERDVMLARKGAIERAFPIHGFWQTIVKRLKLLKKKLKKLNKDHSSNIVAEAKEDRKALYQAQTLLHTRPLDIELQAIEKEKYLKFKRSSYLAEMYLQKRSKAIWLQLGDDNTSYFHSIIKHRKLKQAITQIKNDQGELKSDQDSIAQVFVDYYQDLLGKKAITRVPAHPIIFKRGNTLSTTEQMQLIKEFTEEEVKAAMFSIDKNKSPGPDGFGSGFYKAA</sequence>
<organism evidence="1 2">
    <name type="scientific">Nicotiana tabacum</name>
    <name type="common">Common tobacco</name>
    <dbReference type="NCBI Taxonomy" id="4097"/>
    <lineage>
        <taxon>Eukaryota</taxon>
        <taxon>Viridiplantae</taxon>
        <taxon>Streptophyta</taxon>
        <taxon>Embryophyta</taxon>
        <taxon>Tracheophyta</taxon>
        <taxon>Spermatophyta</taxon>
        <taxon>Magnoliopsida</taxon>
        <taxon>eudicotyledons</taxon>
        <taxon>Gunneridae</taxon>
        <taxon>Pentapetalae</taxon>
        <taxon>asterids</taxon>
        <taxon>lamiids</taxon>
        <taxon>Solanales</taxon>
        <taxon>Solanaceae</taxon>
        <taxon>Nicotianoideae</taxon>
        <taxon>Nicotianeae</taxon>
        <taxon>Nicotiana</taxon>
    </lineage>
</organism>
<dbReference type="Proteomes" id="UP000790787">
    <property type="component" value="Chromosome 22"/>
</dbReference>
<keyword evidence="1" id="KW-1185">Reference proteome</keyword>
<gene>
    <name evidence="2" type="primary">LOC142175754</name>
</gene>
<protein>
    <submittedName>
        <fullName evidence="2">Uncharacterized protein LOC142175754</fullName>
    </submittedName>
</protein>
<evidence type="ECO:0000313" key="1">
    <source>
        <dbReference type="Proteomes" id="UP000790787"/>
    </source>
</evidence>